<keyword evidence="8" id="KW-1185">Reference proteome</keyword>
<evidence type="ECO:0000256" key="3">
    <source>
        <dbReference type="ARBA" id="ARBA00022576"/>
    </source>
</evidence>
<dbReference type="Pfam" id="PF00155">
    <property type="entry name" value="Aminotran_1_2"/>
    <property type="match status" value="1"/>
</dbReference>
<keyword evidence="4" id="KW-0808">Transferase</keyword>
<protein>
    <recommendedName>
        <fullName evidence="6">Aminotransferase class I/classII large domain-containing protein</fullName>
    </recommendedName>
</protein>
<dbReference type="InterPro" id="IPR015424">
    <property type="entry name" value="PyrdxlP-dep_Trfase"/>
</dbReference>
<sequence length="145" mass="15906">MARLADATPVILPTHISENFLMDPKILESTITEKSRLLILCSPSNPTGSVYPKNLLEEIAQIVAKHPRLLVLSDEMYEHIIYSPATHTTFASLPGMWERTLTVNGFSKAFAMTGWRLGYLAGPKHFIAACGKIQSQFTSGASSIS</sequence>
<dbReference type="InterPro" id="IPR004838">
    <property type="entry name" value="NHTrfase_class1_PyrdxlP-BS"/>
</dbReference>
<dbReference type="InterPro" id="IPR015421">
    <property type="entry name" value="PyrdxlP-dep_Trfase_major"/>
</dbReference>
<dbReference type="SUPFAM" id="SSF53383">
    <property type="entry name" value="PLP-dependent transferases"/>
    <property type="match status" value="1"/>
</dbReference>
<accession>A0AAN7L261</accession>
<evidence type="ECO:0000256" key="1">
    <source>
        <dbReference type="ARBA" id="ARBA00001933"/>
    </source>
</evidence>
<evidence type="ECO:0000313" key="7">
    <source>
        <dbReference type="EMBL" id="KAK4776379.1"/>
    </source>
</evidence>
<comment type="cofactor">
    <cofactor evidence="1">
        <name>pyridoxal 5'-phosphate</name>
        <dbReference type="ChEBI" id="CHEBI:597326"/>
    </cofactor>
</comment>
<dbReference type="InterPro" id="IPR004839">
    <property type="entry name" value="Aminotransferase_I/II_large"/>
</dbReference>
<dbReference type="GO" id="GO:0030170">
    <property type="term" value="F:pyridoxal phosphate binding"/>
    <property type="evidence" value="ECO:0007669"/>
    <property type="project" value="InterPro"/>
</dbReference>
<comment type="caution">
    <text evidence="7">The sequence shown here is derived from an EMBL/GenBank/DDBJ whole genome shotgun (WGS) entry which is preliminary data.</text>
</comment>
<dbReference type="GO" id="GO:0006520">
    <property type="term" value="P:amino acid metabolic process"/>
    <property type="evidence" value="ECO:0007669"/>
    <property type="project" value="InterPro"/>
</dbReference>
<organism evidence="7 8">
    <name type="scientific">Trapa natans</name>
    <name type="common">Water chestnut</name>
    <dbReference type="NCBI Taxonomy" id="22666"/>
    <lineage>
        <taxon>Eukaryota</taxon>
        <taxon>Viridiplantae</taxon>
        <taxon>Streptophyta</taxon>
        <taxon>Embryophyta</taxon>
        <taxon>Tracheophyta</taxon>
        <taxon>Spermatophyta</taxon>
        <taxon>Magnoliopsida</taxon>
        <taxon>eudicotyledons</taxon>
        <taxon>Gunneridae</taxon>
        <taxon>Pentapetalae</taxon>
        <taxon>rosids</taxon>
        <taxon>malvids</taxon>
        <taxon>Myrtales</taxon>
        <taxon>Lythraceae</taxon>
        <taxon>Trapa</taxon>
    </lineage>
</organism>
<dbReference type="Proteomes" id="UP001346149">
    <property type="component" value="Unassembled WGS sequence"/>
</dbReference>
<dbReference type="CDD" id="cd00609">
    <property type="entry name" value="AAT_like"/>
    <property type="match status" value="1"/>
</dbReference>
<keyword evidence="5" id="KW-0663">Pyridoxal phosphate</keyword>
<gene>
    <name evidence="7" type="ORF">SAY86_005067</name>
</gene>
<dbReference type="AlphaFoldDB" id="A0AAN7L261"/>
<dbReference type="EMBL" id="JAXQNO010000018">
    <property type="protein sequence ID" value="KAK4776379.1"/>
    <property type="molecule type" value="Genomic_DNA"/>
</dbReference>
<feature type="domain" description="Aminotransferase class I/classII large" evidence="6">
    <location>
        <begin position="2"/>
        <end position="143"/>
    </location>
</feature>
<evidence type="ECO:0000256" key="2">
    <source>
        <dbReference type="ARBA" id="ARBA00007441"/>
    </source>
</evidence>
<dbReference type="PANTHER" id="PTHR46383:SF1">
    <property type="entry name" value="ASPARTATE AMINOTRANSFERASE"/>
    <property type="match status" value="1"/>
</dbReference>
<evidence type="ECO:0000256" key="5">
    <source>
        <dbReference type="ARBA" id="ARBA00022898"/>
    </source>
</evidence>
<keyword evidence="3" id="KW-0032">Aminotransferase</keyword>
<proteinExistence type="inferred from homology"/>
<dbReference type="Gene3D" id="3.40.640.10">
    <property type="entry name" value="Type I PLP-dependent aspartate aminotransferase-like (Major domain)"/>
    <property type="match status" value="1"/>
</dbReference>
<dbReference type="PANTHER" id="PTHR46383">
    <property type="entry name" value="ASPARTATE AMINOTRANSFERASE"/>
    <property type="match status" value="1"/>
</dbReference>
<evidence type="ECO:0000256" key="4">
    <source>
        <dbReference type="ARBA" id="ARBA00022679"/>
    </source>
</evidence>
<reference evidence="7 8" key="1">
    <citation type="journal article" date="2023" name="Hortic Res">
        <title>Pangenome of water caltrop reveals structural variations and asymmetric subgenome divergence after allopolyploidization.</title>
        <authorList>
            <person name="Zhang X."/>
            <person name="Chen Y."/>
            <person name="Wang L."/>
            <person name="Yuan Y."/>
            <person name="Fang M."/>
            <person name="Shi L."/>
            <person name="Lu R."/>
            <person name="Comes H.P."/>
            <person name="Ma Y."/>
            <person name="Chen Y."/>
            <person name="Huang G."/>
            <person name="Zhou Y."/>
            <person name="Zheng Z."/>
            <person name="Qiu Y."/>
        </authorList>
    </citation>
    <scope>NUCLEOTIDE SEQUENCE [LARGE SCALE GENOMIC DNA]</scope>
    <source>
        <strain evidence="7">F231</strain>
    </source>
</reference>
<dbReference type="InterPro" id="IPR050596">
    <property type="entry name" value="AspAT/PAT-like"/>
</dbReference>
<comment type="similarity">
    <text evidence="2">Belongs to the class-I pyridoxal-phosphate-dependent aminotransferase family.</text>
</comment>
<dbReference type="PROSITE" id="PS00105">
    <property type="entry name" value="AA_TRANSFER_CLASS_1"/>
    <property type="match status" value="1"/>
</dbReference>
<evidence type="ECO:0000313" key="8">
    <source>
        <dbReference type="Proteomes" id="UP001346149"/>
    </source>
</evidence>
<evidence type="ECO:0000259" key="6">
    <source>
        <dbReference type="Pfam" id="PF00155"/>
    </source>
</evidence>
<dbReference type="GO" id="GO:0008483">
    <property type="term" value="F:transaminase activity"/>
    <property type="evidence" value="ECO:0007669"/>
    <property type="project" value="UniProtKB-KW"/>
</dbReference>
<name>A0AAN7L261_TRANT</name>